<organism evidence="1 2">
    <name type="scientific">Populus alba</name>
    <name type="common">White poplar</name>
    <dbReference type="NCBI Taxonomy" id="43335"/>
    <lineage>
        <taxon>Eukaryota</taxon>
        <taxon>Viridiplantae</taxon>
        <taxon>Streptophyta</taxon>
        <taxon>Embryophyta</taxon>
        <taxon>Tracheophyta</taxon>
        <taxon>Spermatophyta</taxon>
        <taxon>Magnoliopsida</taxon>
        <taxon>eudicotyledons</taxon>
        <taxon>Gunneridae</taxon>
        <taxon>Pentapetalae</taxon>
        <taxon>rosids</taxon>
        <taxon>fabids</taxon>
        <taxon>Malpighiales</taxon>
        <taxon>Salicaceae</taxon>
        <taxon>Saliceae</taxon>
        <taxon>Populus</taxon>
    </lineage>
</organism>
<dbReference type="EMBL" id="RCHU02000003">
    <property type="protein sequence ID" value="KAL3598082.1"/>
    <property type="molecule type" value="Genomic_DNA"/>
</dbReference>
<keyword evidence="2" id="KW-1185">Reference proteome</keyword>
<evidence type="ECO:0000313" key="1">
    <source>
        <dbReference type="EMBL" id="KAL3598082.1"/>
    </source>
</evidence>
<evidence type="ECO:0000313" key="2">
    <source>
        <dbReference type="Proteomes" id="UP000309997"/>
    </source>
</evidence>
<reference evidence="1 2" key="1">
    <citation type="journal article" date="2024" name="Plant Biotechnol. J.">
        <title>Genome and CRISPR/Cas9 system of a widespread forest tree (Populus alba) in the world.</title>
        <authorList>
            <person name="Liu Y.J."/>
            <person name="Jiang P.F."/>
            <person name="Han X.M."/>
            <person name="Li X.Y."/>
            <person name="Wang H.M."/>
            <person name="Wang Y.J."/>
            <person name="Wang X.X."/>
            <person name="Zeng Q.Y."/>
        </authorList>
    </citation>
    <scope>NUCLEOTIDE SEQUENCE [LARGE SCALE GENOMIC DNA]</scope>
    <source>
        <strain evidence="2">cv. PAL-ZL1</strain>
    </source>
</reference>
<dbReference type="Proteomes" id="UP000309997">
    <property type="component" value="Unassembled WGS sequence"/>
</dbReference>
<proteinExistence type="predicted"/>
<sequence length="56" mass="5768">VGVILVMCGVLLGIGLFLPVVGTCLGKVLSPSACLDCIVPPFLKLAGFLCCTDYQP</sequence>
<feature type="non-terminal residue" evidence="1">
    <location>
        <position position="1"/>
    </location>
</feature>
<name>A0ACC4CJG2_POPAL</name>
<accession>A0ACC4CJG2</accession>
<gene>
    <name evidence="1" type="ORF">D5086_006000</name>
</gene>
<protein>
    <submittedName>
        <fullName evidence="1">Uncharacterized protein</fullName>
    </submittedName>
</protein>
<comment type="caution">
    <text evidence="1">The sequence shown here is derived from an EMBL/GenBank/DDBJ whole genome shotgun (WGS) entry which is preliminary data.</text>
</comment>